<name>A0A150S5D8_SORCE</name>
<evidence type="ECO:0000313" key="3">
    <source>
        <dbReference type="Proteomes" id="UP000075635"/>
    </source>
</evidence>
<gene>
    <name evidence="2" type="ORF">BE17_38335</name>
</gene>
<accession>A0A150S5D8</accession>
<sequence length="442" mass="47280">MDPITVATRRFLRDLDRLWKQRPERIARLVASPGDRSHVAKALRLAEHDPSNRRPLFLHDAAFDAVEPYFAGLCDRVSTDYEIVRRGAAEEGVTLVPLAPPARSPAVAPEAHATAVLTAVAERLSAHLDGALVALLPRSVSDAAAWRKSLERLARTARPPSLRIAVLDAEDGPLSGVLGPEGARFSFDLDELFDFVEQQSSRKSEGPAASPSPTLTPQQRADFEQATGRTMPEPATAAAIQACFLEGARAAAKNDFKATAEAYRRARDLCHGESLAAQEAAATFALGGAYLAAGARPMAQATYGQAALLAAQEKLWTVACQAKLGEAGVGWIGSDFVRAARAYAEAASLAERGDIAQLRIEALRMEGLCHQLRGAEADAIQAWRRAIDAGTAADERARRASTFHEVVTTLADLLERRGLRAQAVHLRALLDAPATAADAAQK</sequence>
<protein>
    <recommendedName>
        <fullName evidence="4">MalT-like TPR region domain-containing protein</fullName>
    </recommendedName>
</protein>
<dbReference type="AlphaFoldDB" id="A0A150S5D8"/>
<organism evidence="2 3">
    <name type="scientific">Sorangium cellulosum</name>
    <name type="common">Polyangium cellulosum</name>
    <dbReference type="NCBI Taxonomy" id="56"/>
    <lineage>
        <taxon>Bacteria</taxon>
        <taxon>Pseudomonadati</taxon>
        <taxon>Myxococcota</taxon>
        <taxon>Polyangia</taxon>
        <taxon>Polyangiales</taxon>
        <taxon>Polyangiaceae</taxon>
        <taxon>Sorangium</taxon>
    </lineage>
</organism>
<dbReference type="Proteomes" id="UP000075635">
    <property type="component" value="Unassembled WGS sequence"/>
</dbReference>
<dbReference type="InterPro" id="IPR011990">
    <property type="entry name" value="TPR-like_helical_dom_sf"/>
</dbReference>
<proteinExistence type="predicted"/>
<evidence type="ECO:0000256" key="1">
    <source>
        <dbReference type="SAM" id="MobiDB-lite"/>
    </source>
</evidence>
<dbReference type="SUPFAM" id="SSF48452">
    <property type="entry name" value="TPR-like"/>
    <property type="match status" value="1"/>
</dbReference>
<comment type="caution">
    <text evidence="2">The sequence shown here is derived from an EMBL/GenBank/DDBJ whole genome shotgun (WGS) entry which is preliminary data.</text>
</comment>
<feature type="region of interest" description="Disordered" evidence="1">
    <location>
        <begin position="198"/>
        <end position="232"/>
    </location>
</feature>
<reference evidence="2 3" key="1">
    <citation type="submission" date="2014-02" db="EMBL/GenBank/DDBJ databases">
        <title>The small core and large imbalanced accessory genome model reveals a collaborative survival strategy of Sorangium cellulosum strains in nature.</title>
        <authorList>
            <person name="Han K."/>
            <person name="Peng R."/>
            <person name="Blom J."/>
            <person name="Li Y.-Z."/>
        </authorList>
    </citation>
    <scope>NUCLEOTIDE SEQUENCE [LARGE SCALE GENOMIC DNA]</scope>
    <source>
        <strain evidence="2 3">So0011-07</strain>
    </source>
</reference>
<evidence type="ECO:0000313" key="2">
    <source>
        <dbReference type="EMBL" id="KYF87621.1"/>
    </source>
</evidence>
<dbReference type="EMBL" id="JEMB01001421">
    <property type="protein sequence ID" value="KYF87621.1"/>
    <property type="molecule type" value="Genomic_DNA"/>
</dbReference>
<evidence type="ECO:0008006" key="4">
    <source>
        <dbReference type="Google" id="ProtNLM"/>
    </source>
</evidence>